<name>A0A371HIJ2_MUCPR</name>
<gene>
    <name evidence="3" type="ORF">CR513_13931</name>
</gene>
<proteinExistence type="predicted"/>
<keyword evidence="2" id="KW-0472">Membrane</keyword>
<dbReference type="InterPro" id="IPR052160">
    <property type="entry name" value="Gypsy_RT_Integrase-like"/>
</dbReference>
<dbReference type="Proteomes" id="UP000257109">
    <property type="component" value="Unassembled WGS sequence"/>
</dbReference>
<evidence type="ECO:0000256" key="1">
    <source>
        <dbReference type="SAM" id="MobiDB-lite"/>
    </source>
</evidence>
<dbReference type="Gene3D" id="3.30.420.10">
    <property type="entry name" value="Ribonuclease H-like superfamily/Ribonuclease H"/>
    <property type="match status" value="1"/>
</dbReference>
<comment type="caution">
    <text evidence="3">The sequence shown here is derived from an EMBL/GenBank/DDBJ whole genome shotgun (WGS) entry which is preliminary data.</text>
</comment>
<accession>A0A371HIJ2</accession>
<feature type="transmembrane region" description="Helical" evidence="2">
    <location>
        <begin position="20"/>
        <end position="39"/>
    </location>
</feature>
<feature type="compositionally biased region" description="Basic residues" evidence="1">
    <location>
        <begin position="172"/>
        <end position="183"/>
    </location>
</feature>
<dbReference type="InterPro" id="IPR012337">
    <property type="entry name" value="RNaseH-like_sf"/>
</dbReference>
<evidence type="ECO:0000313" key="4">
    <source>
        <dbReference type="Proteomes" id="UP000257109"/>
    </source>
</evidence>
<evidence type="ECO:0000313" key="3">
    <source>
        <dbReference type="EMBL" id="RDY02589.1"/>
    </source>
</evidence>
<dbReference type="OrthoDB" id="1740218at2759"/>
<keyword evidence="2" id="KW-1133">Transmembrane helix</keyword>
<evidence type="ECO:0008006" key="5">
    <source>
        <dbReference type="Google" id="ProtNLM"/>
    </source>
</evidence>
<feature type="region of interest" description="Disordered" evidence="1">
    <location>
        <begin position="172"/>
        <end position="191"/>
    </location>
</feature>
<dbReference type="GO" id="GO:0003676">
    <property type="term" value="F:nucleic acid binding"/>
    <property type="evidence" value="ECO:0007669"/>
    <property type="project" value="InterPro"/>
</dbReference>
<sequence length="191" mass="21967">MPQQPMLFCEIFDVWGIDFIGPFLISYGNFYILLVVDYISKWVEARATKTNDARVVVDFLKSQIFSVTKEKVKHFHDSRILRKEFRVSQKVLLFHSRLRLIAGKLCSRWDGPFVVTNIFPYGTVEVRDEANKCTFKVNGHQLKPYHEGLNLSSTEGKVEIITLIEPPEKPKNQLKKLGGRRGQRSIGIVLG</sequence>
<keyword evidence="2" id="KW-0812">Transmembrane</keyword>
<evidence type="ECO:0000256" key="2">
    <source>
        <dbReference type="SAM" id="Phobius"/>
    </source>
</evidence>
<protein>
    <recommendedName>
        <fullName evidence="5">Integrase catalytic domain-containing protein</fullName>
    </recommendedName>
</protein>
<dbReference type="EMBL" id="QJKJ01002503">
    <property type="protein sequence ID" value="RDY02589.1"/>
    <property type="molecule type" value="Genomic_DNA"/>
</dbReference>
<organism evidence="3 4">
    <name type="scientific">Mucuna pruriens</name>
    <name type="common">Velvet bean</name>
    <name type="synonym">Dolichos pruriens</name>
    <dbReference type="NCBI Taxonomy" id="157652"/>
    <lineage>
        <taxon>Eukaryota</taxon>
        <taxon>Viridiplantae</taxon>
        <taxon>Streptophyta</taxon>
        <taxon>Embryophyta</taxon>
        <taxon>Tracheophyta</taxon>
        <taxon>Spermatophyta</taxon>
        <taxon>Magnoliopsida</taxon>
        <taxon>eudicotyledons</taxon>
        <taxon>Gunneridae</taxon>
        <taxon>Pentapetalae</taxon>
        <taxon>rosids</taxon>
        <taxon>fabids</taxon>
        <taxon>Fabales</taxon>
        <taxon>Fabaceae</taxon>
        <taxon>Papilionoideae</taxon>
        <taxon>50 kb inversion clade</taxon>
        <taxon>NPAAA clade</taxon>
        <taxon>indigoferoid/millettioid clade</taxon>
        <taxon>Phaseoleae</taxon>
        <taxon>Mucuna</taxon>
    </lineage>
</organism>
<dbReference type="SUPFAM" id="SSF53098">
    <property type="entry name" value="Ribonuclease H-like"/>
    <property type="match status" value="1"/>
</dbReference>
<feature type="non-terminal residue" evidence="3">
    <location>
        <position position="1"/>
    </location>
</feature>
<dbReference type="InterPro" id="IPR036397">
    <property type="entry name" value="RNaseH_sf"/>
</dbReference>
<dbReference type="AlphaFoldDB" id="A0A371HIJ2"/>
<reference evidence="3" key="1">
    <citation type="submission" date="2018-05" db="EMBL/GenBank/DDBJ databases">
        <title>Draft genome of Mucuna pruriens seed.</title>
        <authorList>
            <person name="Nnadi N.E."/>
            <person name="Vos R."/>
            <person name="Hasami M.H."/>
            <person name="Devisetty U.K."/>
            <person name="Aguiy J.C."/>
        </authorList>
    </citation>
    <scope>NUCLEOTIDE SEQUENCE [LARGE SCALE GENOMIC DNA]</scope>
    <source>
        <strain evidence="3">JCA_2017</strain>
    </source>
</reference>
<keyword evidence="4" id="KW-1185">Reference proteome</keyword>
<dbReference type="PANTHER" id="PTHR47266">
    <property type="entry name" value="ENDONUCLEASE-RELATED"/>
    <property type="match status" value="1"/>
</dbReference>